<reference evidence="4 5" key="1">
    <citation type="submission" date="2019-05" db="EMBL/GenBank/DDBJ databases">
        <title>Emergence of the Ug99 lineage of the wheat stem rust pathogen through somatic hybridization.</title>
        <authorList>
            <person name="Li F."/>
            <person name="Upadhyaya N.M."/>
            <person name="Sperschneider J."/>
            <person name="Matny O."/>
            <person name="Nguyen-Phuc H."/>
            <person name="Mago R."/>
            <person name="Raley C."/>
            <person name="Miller M.E."/>
            <person name="Silverstein K.A.T."/>
            <person name="Henningsen E."/>
            <person name="Hirsch C.D."/>
            <person name="Visser B."/>
            <person name="Pretorius Z.A."/>
            <person name="Steffenson B.J."/>
            <person name="Schwessinger B."/>
            <person name="Dodds P.N."/>
            <person name="Figueroa M."/>
        </authorList>
    </citation>
    <scope>NUCLEOTIDE SEQUENCE [LARGE SCALE GENOMIC DNA]</scope>
    <source>
        <strain evidence="2">21-0</strain>
        <strain evidence="3 5">Ug99</strain>
    </source>
</reference>
<protein>
    <submittedName>
        <fullName evidence="2">Uncharacterized protein</fullName>
    </submittedName>
</protein>
<gene>
    <name evidence="2" type="ORF">PGT21_003070</name>
    <name evidence="3" type="ORF">PGTUg99_016982</name>
</gene>
<feature type="chain" id="PRO_5036366293" evidence="1">
    <location>
        <begin position="27"/>
        <end position="478"/>
    </location>
</feature>
<dbReference type="AlphaFoldDB" id="A0A5B0NT39"/>
<evidence type="ECO:0000313" key="4">
    <source>
        <dbReference type="Proteomes" id="UP000324748"/>
    </source>
</evidence>
<comment type="caution">
    <text evidence="2">The sequence shown here is derived from an EMBL/GenBank/DDBJ whole genome shotgun (WGS) entry which is preliminary data.</text>
</comment>
<evidence type="ECO:0000313" key="5">
    <source>
        <dbReference type="Proteomes" id="UP000325313"/>
    </source>
</evidence>
<accession>A0A5B0NT39</accession>
<dbReference type="Proteomes" id="UP000325313">
    <property type="component" value="Unassembled WGS sequence"/>
</dbReference>
<keyword evidence="4" id="KW-1185">Reference proteome</keyword>
<keyword evidence="1" id="KW-0732">Signal</keyword>
<dbReference type="EMBL" id="VSWC01000080">
    <property type="protein sequence ID" value="KAA1092447.1"/>
    <property type="molecule type" value="Genomic_DNA"/>
</dbReference>
<evidence type="ECO:0000256" key="1">
    <source>
        <dbReference type="SAM" id="SignalP"/>
    </source>
</evidence>
<dbReference type="OrthoDB" id="2514098at2759"/>
<sequence length="478" mass="55122">MTSSKIPFIVVALCTLGGSQIPLSNGMEVKGIGKCLADNDVPPHRIDTRNLSSELSKNIPVPGLRGHENLGVRKQEGSNAGLIPENQDVISRSKNKEIDHRINALKLDHALRAVAVHLDELRNYIEPIEENVGAEITEPENVAESPFESHSTLSETLNQRSSKRMIKTSVVPIWKHLQAEFNKRRCKSPENPEMQLKYLKSLFLLGDYIHSHGLLAKQEKGNIEIFNPTTVVKLLELHVDCLITSKGKNLFESAEWVNPPIDLLISNPSLKHFHRSIRELPDEHKKYLEYLTLRRILEKYTELHPDQNPDTHFTPDDLQFFQGYLRNKFFRNEDNDFFISQEGTINLKDDQFISKLSSIMHSVNNEMKYLDEWKQNKTKRFQLSIAYYIMHYTEFVDSPSLQLPLLPNVYFDYCNLSKSGFDTIGNLLKESQNSFQSPKRYPALRKDKNIFGVIKSFSNFFTDSKIPNFSETEFMHER</sequence>
<proteinExistence type="predicted"/>
<feature type="signal peptide" evidence="1">
    <location>
        <begin position="1"/>
        <end position="26"/>
    </location>
</feature>
<organism evidence="2 4">
    <name type="scientific">Puccinia graminis f. sp. tritici</name>
    <dbReference type="NCBI Taxonomy" id="56615"/>
    <lineage>
        <taxon>Eukaryota</taxon>
        <taxon>Fungi</taxon>
        <taxon>Dikarya</taxon>
        <taxon>Basidiomycota</taxon>
        <taxon>Pucciniomycotina</taxon>
        <taxon>Pucciniomycetes</taxon>
        <taxon>Pucciniales</taxon>
        <taxon>Pucciniaceae</taxon>
        <taxon>Puccinia</taxon>
    </lineage>
</organism>
<evidence type="ECO:0000313" key="3">
    <source>
        <dbReference type="EMBL" id="KAA1105141.1"/>
    </source>
</evidence>
<evidence type="ECO:0000313" key="2">
    <source>
        <dbReference type="EMBL" id="KAA1092447.1"/>
    </source>
</evidence>
<dbReference type="Proteomes" id="UP000324748">
    <property type="component" value="Unassembled WGS sequence"/>
</dbReference>
<dbReference type="EMBL" id="VDEP01000312">
    <property type="protein sequence ID" value="KAA1105141.1"/>
    <property type="molecule type" value="Genomic_DNA"/>
</dbReference>
<name>A0A5B0NT39_PUCGR</name>